<evidence type="ECO:0000313" key="4">
    <source>
        <dbReference type="Proteomes" id="UP000772434"/>
    </source>
</evidence>
<dbReference type="OrthoDB" id="2884999at2759"/>
<keyword evidence="4" id="KW-1185">Reference proteome</keyword>
<feature type="transmembrane region" description="Helical" evidence="1">
    <location>
        <begin position="129"/>
        <end position="156"/>
    </location>
</feature>
<feature type="transmembrane region" description="Helical" evidence="1">
    <location>
        <begin position="58"/>
        <end position="80"/>
    </location>
</feature>
<dbReference type="PANTHER" id="PTHR40465:SF1">
    <property type="entry name" value="DUF6534 DOMAIN-CONTAINING PROTEIN"/>
    <property type="match status" value="1"/>
</dbReference>
<evidence type="ECO:0000256" key="1">
    <source>
        <dbReference type="SAM" id="Phobius"/>
    </source>
</evidence>
<sequence>MSAPTSSSPTPSLALDLGEIRGGLYISSHLVSALWGILCIQIFTYFIHYPKDKTIFKVLVVILWFMLTIQLVCVIQPDYYLLITSWGNPSALLAVTKETAFQALITSLSALIAQCFFTYRLYVFSSRRLLFPVIFLPLIIGQLIAEAIDLHLSFIATSVEQLTSKAFLTPAIPSNAFPVAIDAGLAVCMTYWLLKESKGAPGSHAMIVRLITLTINSGFWTASVALAALIASIVANLQTYGSIYYLLCSLYCNTILANLNAREYIRDAQRSEILLGSNLRFEAAPRSSIAAGVSFAAQSSHYPPSWVEHHVPSSASIHFNSPSLHVLTGTPLDDEG</sequence>
<keyword evidence="1" id="KW-0472">Membrane</keyword>
<dbReference type="Pfam" id="PF20152">
    <property type="entry name" value="DUF6534"/>
    <property type="match status" value="1"/>
</dbReference>
<accession>A0A9P5U3V5</accession>
<evidence type="ECO:0000259" key="2">
    <source>
        <dbReference type="Pfam" id="PF20152"/>
    </source>
</evidence>
<keyword evidence="1" id="KW-1133">Transmembrane helix</keyword>
<name>A0A9P5U3V5_9AGAR</name>
<proteinExistence type="predicted"/>
<feature type="transmembrane region" description="Helical" evidence="1">
    <location>
        <begin position="24"/>
        <end position="46"/>
    </location>
</feature>
<dbReference type="Proteomes" id="UP000772434">
    <property type="component" value="Unassembled WGS sequence"/>
</dbReference>
<gene>
    <name evidence="3" type="ORF">BDP27DRAFT_1449926</name>
</gene>
<feature type="domain" description="DUF6534" evidence="2">
    <location>
        <begin position="179"/>
        <end position="264"/>
    </location>
</feature>
<evidence type="ECO:0000313" key="3">
    <source>
        <dbReference type="EMBL" id="KAF9066075.1"/>
    </source>
</evidence>
<feature type="transmembrane region" description="Helical" evidence="1">
    <location>
        <begin position="176"/>
        <end position="194"/>
    </location>
</feature>
<feature type="transmembrane region" description="Helical" evidence="1">
    <location>
        <begin position="243"/>
        <end position="261"/>
    </location>
</feature>
<feature type="transmembrane region" description="Helical" evidence="1">
    <location>
        <begin position="100"/>
        <end position="122"/>
    </location>
</feature>
<feature type="transmembrane region" description="Helical" evidence="1">
    <location>
        <begin position="206"/>
        <end position="231"/>
    </location>
</feature>
<organism evidence="3 4">
    <name type="scientific">Rhodocollybia butyracea</name>
    <dbReference type="NCBI Taxonomy" id="206335"/>
    <lineage>
        <taxon>Eukaryota</taxon>
        <taxon>Fungi</taxon>
        <taxon>Dikarya</taxon>
        <taxon>Basidiomycota</taxon>
        <taxon>Agaricomycotina</taxon>
        <taxon>Agaricomycetes</taxon>
        <taxon>Agaricomycetidae</taxon>
        <taxon>Agaricales</taxon>
        <taxon>Marasmiineae</taxon>
        <taxon>Omphalotaceae</taxon>
        <taxon>Rhodocollybia</taxon>
    </lineage>
</organism>
<dbReference type="AlphaFoldDB" id="A0A9P5U3V5"/>
<dbReference type="InterPro" id="IPR045339">
    <property type="entry name" value="DUF6534"/>
</dbReference>
<dbReference type="EMBL" id="JADNRY010000093">
    <property type="protein sequence ID" value="KAF9066075.1"/>
    <property type="molecule type" value="Genomic_DNA"/>
</dbReference>
<protein>
    <recommendedName>
        <fullName evidence="2">DUF6534 domain-containing protein</fullName>
    </recommendedName>
</protein>
<comment type="caution">
    <text evidence="3">The sequence shown here is derived from an EMBL/GenBank/DDBJ whole genome shotgun (WGS) entry which is preliminary data.</text>
</comment>
<reference evidence="3" key="1">
    <citation type="submission" date="2020-11" db="EMBL/GenBank/DDBJ databases">
        <authorList>
            <consortium name="DOE Joint Genome Institute"/>
            <person name="Ahrendt S."/>
            <person name="Riley R."/>
            <person name="Andreopoulos W."/>
            <person name="Labutti K."/>
            <person name="Pangilinan J."/>
            <person name="Ruiz-Duenas F.J."/>
            <person name="Barrasa J.M."/>
            <person name="Sanchez-Garcia M."/>
            <person name="Camarero S."/>
            <person name="Miyauchi S."/>
            <person name="Serrano A."/>
            <person name="Linde D."/>
            <person name="Babiker R."/>
            <person name="Drula E."/>
            <person name="Ayuso-Fernandez I."/>
            <person name="Pacheco R."/>
            <person name="Padilla G."/>
            <person name="Ferreira P."/>
            <person name="Barriuso J."/>
            <person name="Kellner H."/>
            <person name="Castanera R."/>
            <person name="Alfaro M."/>
            <person name="Ramirez L."/>
            <person name="Pisabarro A.G."/>
            <person name="Kuo A."/>
            <person name="Tritt A."/>
            <person name="Lipzen A."/>
            <person name="He G."/>
            <person name="Yan M."/>
            <person name="Ng V."/>
            <person name="Cullen D."/>
            <person name="Martin F."/>
            <person name="Rosso M.-N."/>
            <person name="Henrissat B."/>
            <person name="Hibbett D."/>
            <person name="Martinez A.T."/>
            <person name="Grigoriev I.V."/>
        </authorList>
    </citation>
    <scope>NUCLEOTIDE SEQUENCE</scope>
    <source>
        <strain evidence="3">AH 40177</strain>
    </source>
</reference>
<keyword evidence="1" id="KW-0812">Transmembrane</keyword>
<dbReference type="PANTHER" id="PTHR40465">
    <property type="entry name" value="CHROMOSOME 1, WHOLE GENOME SHOTGUN SEQUENCE"/>
    <property type="match status" value="1"/>
</dbReference>